<feature type="non-terminal residue" evidence="1">
    <location>
        <position position="66"/>
    </location>
</feature>
<evidence type="ECO:0000313" key="1">
    <source>
        <dbReference type="EMBL" id="KZR97216.1"/>
    </source>
</evidence>
<dbReference type="EMBL" id="LRGB01022260">
    <property type="protein sequence ID" value="KZR97216.1"/>
    <property type="molecule type" value="Genomic_DNA"/>
</dbReference>
<feature type="non-terminal residue" evidence="1">
    <location>
        <position position="1"/>
    </location>
</feature>
<sequence>SFFRIFLKYTALILPVEMNDCFKGDVEEAIQTHLDILSEKSQFAVSLKQDKGLFNKISILHLTDID</sequence>
<name>A0A164EWY2_9CRUS</name>
<keyword evidence="2" id="KW-1185">Reference proteome</keyword>
<organism evidence="1 2">
    <name type="scientific">Daphnia magna</name>
    <dbReference type="NCBI Taxonomy" id="35525"/>
    <lineage>
        <taxon>Eukaryota</taxon>
        <taxon>Metazoa</taxon>
        <taxon>Ecdysozoa</taxon>
        <taxon>Arthropoda</taxon>
        <taxon>Crustacea</taxon>
        <taxon>Branchiopoda</taxon>
        <taxon>Diplostraca</taxon>
        <taxon>Cladocera</taxon>
        <taxon>Anomopoda</taxon>
        <taxon>Daphniidae</taxon>
        <taxon>Daphnia</taxon>
    </lineage>
</organism>
<comment type="caution">
    <text evidence="1">The sequence shown here is derived from an EMBL/GenBank/DDBJ whole genome shotgun (WGS) entry which is preliminary data.</text>
</comment>
<dbReference type="Proteomes" id="UP000076858">
    <property type="component" value="Unassembled WGS sequence"/>
</dbReference>
<proteinExistence type="predicted"/>
<accession>A0A164EWY2</accession>
<protein>
    <submittedName>
        <fullName evidence="1">Uncharacterized protein</fullName>
    </submittedName>
</protein>
<dbReference type="AlphaFoldDB" id="A0A164EWY2"/>
<dbReference type="OrthoDB" id="5971311at2759"/>
<gene>
    <name evidence="1" type="ORF">APZ42_008038</name>
</gene>
<reference evidence="1 2" key="1">
    <citation type="submission" date="2016-03" db="EMBL/GenBank/DDBJ databases">
        <title>EvidentialGene: Evidence-directed Construction of Genes on Genomes.</title>
        <authorList>
            <person name="Gilbert D.G."/>
            <person name="Choi J.-H."/>
            <person name="Mockaitis K."/>
            <person name="Colbourne J."/>
            <person name="Pfrender M."/>
        </authorList>
    </citation>
    <scope>NUCLEOTIDE SEQUENCE [LARGE SCALE GENOMIC DNA]</scope>
    <source>
        <strain evidence="1 2">Xinb3</strain>
        <tissue evidence="1">Complete organism</tissue>
    </source>
</reference>
<evidence type="ECO:0000313" key="2">
    <source>
        <dbReference type="Proteomes" id="UP000076858"/>
    </source>
</evidence>